<feature type="region of interest" description="Disordered" evidence="1">
    <location>
        <begin position="168"/>
        <end position="218"/>
    </location>
</feature>
<evidence type="ECO:0000313" key="2">
    <source>
        <dbReference type="EMBL" id="MFC6090858.1"/>
    </source>
</evidence>
<name>A0ABW1P700_9PSEU</name>
<gene>
    <name evidence="2" type="ORF">ACFP3R_16385</name>
</gene>
<evidence type="ECO:0000256" key="1">
    <source>
        <dbReference type="SAM" id="MobiDB-lite"/>
    </source>
</evidence>
<protein>
    <submittedName>
        <fullName evidence="2">Uncharacterized protein</fullName>
    </submittedName>
</protein>
<sequence>MIFCELPGCTNPEPVPGNSRVCDLCREKLHERLRWVEYFAAHLTPVRGTRPQLVATASGFESASPADDHVLAMLDRRSSAVGVGRTHTGPEDAEHPPLSVPAVLGGWAQQVWEARTPESLRHLIGPPQTVRDAVSLLLTSLGWIGEQDWADDFAEEVGDLYRQLAAATGEAPPKPVATCTHRDGPPPAEGDVDERPECGAGVVVRERTDDESRGPRPVGARCLAGHSYTGFQLLKLVKEAR</sequence>
<keyword evidence="3" id="KW-1185">Reference proteome</keyword>
<dbReference type="EMBL" id="JBHSQO010000014">
    <property type="protein sequence ID" value="MFC6090858.1"/>
    <property type="molecule type" value="Genomic_DNA"/>
</dbReference>
<evidence type="ECO:0000313" key="3">
    <source>
        <dbReference type="Proteomes" id="UP001596220"/>
    </source>
</evidence>
<accession>A0ABW1P700</accession>
<dbReference type="Proteomes" id="UP001596220">
    <property type="component" value="Unassembled WGS sequence"/>
</dbReference>
<proteinExistence type="predicted"/>
<dbReference type="RefSeq" id="WP_380637059.1">
    <property type="nucleotide sequence ID" value="NZ_JBHSQO010000014.1"/>
</dbReference>
<comment type="caution">
    <text evidence="2">The sequence shown here is derived from an EMBL/GenBank/DDBJ whole genome shotgun (WGS) entry which is preliminary data.</text>
</comment>
<reference evidence="3" key="1">
    <citation type="journal article" date="2019" name="Int. J. Syst. Evol. Microbiol.">
        <title>The Global Catalogue of Microorganisms (GCM) 10K type strain sequencing project: providing services to taxonomists for standard genome sequencing and annotation.</title>
        <authorList>
            <consortium name="The Broad Institute Genomics Platform"/>
            <consortium name="The Broad Institute Genome Sequencing Center for Infectious Disease"/>
            <person name="Wu L."/>
            <person name="Ma J."/>
        </authorList>
    </citation>
    <scope>NUCLEOTIDE SEQUENCE [LARGE SCALE GENOMIC DNA]</scope>
    <source>
        <strain evidence="3">CGMCC 4.7246</strain>
    </source>
</reference>
<feature type="compositionally biased region" description="Basic and acidic residues" evidence="1">
    <location>
        <begin position="204"/>
        <end position="214"/>
    </location>
</feature>
<organism evidence="2 3">
    <name type="scientific">Saccharothrix lopnurensis</name>
    <dbReference type="NCBI Taxonomy" id="1670621"/>
    <lineage>
        <taxon>Bacteria</taxon>
        <taxon>Bacillati</taxon>
        <taxon>Actinomycetota</taxon>
        <taxon>Actinomycetes</taxon>
        <taxon>Pseudonocardiales</taxon>
        <taxon>Pseudonocardiaceae</taxon>
        <taxon>Saccharothrix</taxon>
    </lineage>
</organism>